<reference evidence="2 3" key="1">
    <citation type="submission" date="2018-02" db="EMBL/GenBank/DDBJ databases">
        <title>Draft genome of wild Prunus yedoensis var. nudiflora.</title>
        <authorList>
            <person name="Baek S."/>
            <person name="Kim J.-H."/>
            <person name="Choi K."/>
            <person name="Kim G.-B."/>
            <person name="Cho A."/>
            <person name="Jang H."/>
            <person name="Shin C.-H."/>
            <person name="Yu H.-J."/>
            <person name="Mun J.-H."/>
        </authorList>
    </citation>
    <scope>NUCLEOTIDE SEQUENCE [LARGE SCALE GENOMIC DNA]</scope>
    <source>
        <strain evidence="3">cv. Jeju island</strain>
        <tissue evidence="2">Leaf</tissue>
    </source>
</reference>
<dbReference type="AlphaFoldDB" id="A0A314YYD4"/>
<name>A0A314YYD4_PRUYE</name>
<evidence type="ECO:0000313" key="2">
    <source>
        <dbReference type="EMBL" id="PQP94375.1"/>
    </source>
</evidence>
<proteinExistence type="predicted"/>
<feature type="region of interest" description="Disordered" evidence="1">
    <location>
        <begin position="110"/>
        <end position="162"/>
    </location>
</feature>
<evidence type="ECO:0000256" key="1">
    <source>
        <dbReference type="SAM" id="MobiDB-lite"/>
    </source>
</evidence>
<sequence>MEFIGEHPDARSYRNRTLPNCNDLYLIYGNGDHFKRESTSSHTMDAMDDDLGEHPYPIACANRILDITYNDLTKIYGNGAPDGRSSCFGSNMEEMEINMMFGDSPAMEYEISDQQKKRKPAASSTSASRRAQRIIKEEIQEPLDEKPHIVLTGDSRVGSLPE</sequence>
<comment type="caution">
    <text evidence="2">The sequence shown here is derived from an EMBL/GenBank/DDBJ whole genome shotgun (WGS) entry which is preliminary data.</text>
</comment>
<accession>A0A314YYD4</accession>
<dbReference type="Proteomes" id="UP000250321">
    <property type="component" value="Unassembled WGS sequence"/>
</dbReference>
<gene>
    <name evidence="2" type="ORF">Pyn_26657</name>
</gene>
<organism evidence="2 3">
    <name type="scientific">Prunus yedoensis var. nudiflora</name>
    <dbReference type="NCBI Taxonomy" id="2094558"/>
    <lineage>
        <taxon>Eukaryota</taxon>
        <taxon>Viridiplantae</taxon>
        <taxon>Streptophyta</taxon>
        <taxon>Embryophyta</taxon>
        <taxon>Tracheophyta</taxon>
        <taxon>Spermatophyta</taxon>
        <taxon>Magnoliopsida</taxon>
        <taxon>eudicotyledons</taxon>
        <taxon>Gunneridae</taxon>
        <taxon>Pentapetalae</taxon>
        <taxon>rosids</taxon>
        <taxon>fabids</taxon>
        <taxon>Rosales</taxon>
        <taxon>Rosaceae</taxon>
        <taxon>Amygdaloideae</taxon>
        <taxon>Amygdaleae</taxon>
        <taxon>Prunus</taxon>
    </lineage>
</organism>
<dbReference type="EMBL" id="PJQY01002349">
    <property type="protein sequence ID" value="PQP94375.1"/>
    <property type="molecule type" value="Genomic_DNA"/>
</dbReference>
<keyword evidence="3" id="KW-1185">Reference proteome</keyword>
<dbReference type="OrthoDB" id="1937145at2759"/>
<dbReference type="STRING" id="2094558.A0A314YYD4"/>
<evidence type="ECO:0000313" key="3">
    <source>
        <dbReference type="Proteomes" id="UP000250321"/>
    </source>
</evidence>
<protein>
    <submittedName>
        <fullName evidence="2">Uncharacterized protein</fullName>
    </submittedName>
</protein>
<feature type="compositionally biased region" description="Basic and acidic residues" evidence="1">
    <location>
        <begin position="134"/>
        <end position="148"/>
    </location>
</feature>